<dbReference type="FunFam" id="1.10.10.1460:FF:000001">
    <property type="entry name" value="DNA replication regulator Sld2"/>
    <property type="match status" value="1"/>
</dbReference>
<feature type="compositionally biased region" description="Acidic residues" evidence="7">
    <location>
        <begin position="417"/>
        <end position="427"/>
    </location>
</feature>
<dbReference type="AlphaFoldDB" id="A0AAF0YGI2"/>
<evidence type="ECO:0000256" key="3">
    <source>
        <dbReference type="ARBA" id="ARBA00018363"/>
    </source>
</evidence>
<feature type="compositionally biased region" description="Acidic residues" evidence="7">
    <location>
        <begin position="269"/>
        <end position="282"/>
    </location>
</feature>
<evidence type="ECO:0000256" key="7">
    <source>
        <dbReference type="SAM" id="MobiDB-lite"/>
    </source>
</evidence>
<feature type="compositionally biased region" description="Acidic residues" evidence="7">
    <location>
        <begin position="564"/>
        <end position="576"/>
    </location>
</feature>
<feature type="compositionally biased region" description="Basic and acidic residues" evidence="7">
    <location>
        <begin position="577"/>
        <end position="588"/>
    </location>
</feature>
<dbReference type="RefSeq" id="XP_062631198.1">
    <property type="nucleotide sequence ID" value="XM_062775214.1"/>
</dbReference>
<keyword evidence="9" id="KW-1185">Reference proteome</keyword>
<feature type="compositionally biased region" description="Polar residues" evidence="7">
    <location>
        <begin position="141"/>
        <end position="151"/>
    </location>
</feature>
<dbReference type="GO" id="GO:0031261">
    <property type="term" value="C:DNA replication preinitiation complex"/>
    <property type="evidence" value="ECO:0007669"/>
    <property type="project" value="TreeGrafter"/>
</dbReference>
<keyword evidence="6" id="KW-0131">Cell cycle</keyword>
<dbReference type="GO" id="GO:1902977">
    <property type="term" value="P:mitotic DNA replication preinitiation complex assembly"/>
    <property type="evidence" value="ECO:0007669"/>
    <property type="project" value="TreeGrafter"/>
</dbReference>
<dbReference type="PANTHER" id="PTHR28124">
    <property type="entry name" value="DNA REPLICATION REGULATOR SLD2"/>
    <property type="match status" value="1"/>
</dbReference>
<dbReference type="EMBL" id="CP086719">
    <property type="protein sequence ID" value="WOO85172.1"/>
    <property type="molecule type" value="Genomic_DNA"/>
</dbReference>
<organism evidence="8 9">
    <name type="scientific">Vanrija pseudolonga</name>
    <dbReference type="NCBI Taxonomy" id="143232"/>
    <lineage>
        <taxon>Eukaryota</taxon>
        <taxon>Fungi</taxon>
        <taxon>Dikarya</taxon>
        <taxon>Basidiomycota</taxon>
        <taxon>Agaricomycotina</taxon>
        <taxon>Tremellomycetes</taxon>
        <taxon>Trichosporonales</taxon>
        <taxon>Trichosporonaceae</taxon>
        <taxon>Vanrija</taxon>
    </lineage>
</organism>
<dbReference type="GO" id="GO:0003688">
    <property type="term" value="F:DNA replication origin binding"/>
    <property type="evidence" value="ECO:0007669"/>
    <property type="project" value="TreeGrafter"/>
</dbReference>
<dbReference type="GO" id="GO:0006270">
    <property type="term" value="P:DNA replication initiation"/>
    <property type="evidence" value="ECO:0007669"/>
    <property type="project" value="UniProtKB-UniRule"/>
</dbReference>
<dbReference type="GO" id="GO:0000727">
    <property type="term" value="P:double-strand break repair via break-induced replication"/>
    <property type="evidence" value="ECO:0007669"/>
    <property type="project" value="TreeGrafter"/>
</dbReference>
<dbReference type="CDD" id="cd22289">
    <property type="entry name" value="RecQL4_SLD2_NTD"/>
    <property type="match status" value="1"/>
</dbReference>
<dbReference type="PANTHER" id="PTHR28124:SF1">
    <property type="entry name" value="DNA REPLICATION REGULATOR SLD2"/>
    <property type="match status" value="1"/>
</dbReference>
<feature type="compositionally biased region" description="Low complexity" evidence="7">
    <location>
        <begin position="252"/>
        <end position="265"/>
    </location>
</feature>
<protein>
    <recommendedName>
        <fullName evidence="3 6">DNA replication regulator SLD2</fullName>
    </recommendedName>
</protein>
<name>A0AAF0YGI2_9TREE</name>
<evidence type="ECO:0000256" key="5">
    <source>
        <dbReference type="ARBA" id="ARBA00023242"/>
    </source>
</evidence>
<comment type="similarity">
    <text evidence="2 6">Belongs to the SLD2 family.</text>
</comment>
<feature type="region of interest" description="Disordered" evidence="7">
    <location>
        <begin position="564"/>
        <end position="588"/>
    </location>
</feature>
<feature type="region of interest" description="Disordered" evidence="7">
    <location>
        <begin position="323"/>
        <end position="429"/>
    </location>
</feature>
<evidence type="ECO:0000313" key="9">
    <source>
        <dbReference type="Proteomes" id="UP000827549"/>
    </source>
</evidence>
<sequence>MSSQATELAKVKAAVKTWEKAFRAAHGRAPTKDDIRADTGDIEQQYAQYRRLVKAGVSASSASQNGSKSNTASLEPATPTRARSRSKPQPQPAAQATEADANADAGPSRAKRPADALSTPSRGASTPKRAKADGNPFAGTPSRTPSRSQRAGYSVVDPNPFSASPKKPNGLFPSLSRQSADTASPFIAHDSPFIHANTPRKLREVLEANSLRKSRERAEITPRTKARKRLAGEHVDDTPFRVRKRRGERAAAESSSSVHAVSDPASAHDEEEDVDDDDDEGLGETPVAPGAAAFSLGLSATRNGVADDHPVVEQPSRTNLYALFQKAKQDKPEAAVAASKKTKAQKGKAPAKANANGSAGRAARAAAILGAPTTSVDDDDEMDGEQGLGEPSTPPAPALPAKSPARTPRRAHVVTLSDDEVDEWDPEGETRKLAVRVTGTRRRAVRVAPRAGIASDDEGAGVGEGEEEEVPAEVDDEEDDTDPPSEAEAAPQDMLSLLSLRSPAGRKGERLADLRVRALLDPTSAAAVLLRAQRKGQEVFGAGEDVGVGGGWRGEGSDVEVEEEAIDGDDDWESDPEGWKAEVVEEEW</sequence>
<evidence type="ECO:0000256" key="1">
    <source>
        <dbReference type="ARBA" id="ARBA00004123"/>
    </source>
</evidence>
<feature type="region of interest" description="Disordered" evidence="7">
    <location>
        <begin position="207"/>
        <end position="295"/>
    </location>
</feature>
<feature type="compositionally biased region" description="Low complexity" evidence="7">
    <location>
        <begin position="92"/>
        <end position="105"/>
    </location>
</feature>
<reference evidence="8" key="1">
    <citation type="submission" date="2023-10" db="EMBL/GenBank/DDBJ databases">
        <authorList>
            <person name="Noh H."/>
        </authorList>
    </citation>
    <scope>NUCLEOTIDE SEQUENCE</scope>
    <source>
        <strain evidence="8">DUCC4014</strain>
    </source>
</reference>
<evidence type="ECO:0000256" key="4">
    <source>
        <dbReference type="ARBA" id="ARBA00022705"/>
    </source>
</evidence>
<proteinExistence type="inferred from homology"/>
<evidence type="ECO:0000256" key="6">
    <source>
        <dbReference type="RuleBase" id="RU367067"/>
    </source>
</evidence>
<evidence type="ECO:0000313" key="8">
    <source>
        <dbReference type="EMBL" id="WOO85172.1"/>
    </source>
</evidence>
<dbReference type="Gene3D" id="1.10.10.1460">
    <property type="match status" value="1"/>
</dbReference>
<feature type="compositionally biased region" description="Low complexity" evidence="7">
    <location>
        <begin position="347"/>
        <end position="367"/>
    </location>
</feature>
<dbReference type="GO" id="GO:0003697">
    <property type="term" value="F:single-stranded DNA binding"/>
    <property type="evidence" value="ECO:0007669"/>
    <property type="project" value="TreeGrafter"/>
</dbReference>
<feature type="region of interest" description="Disordered" evidence="7">
    <location>
        <begin position="448"/>
        <end position="495"/>
    </location>
</feature>
<gene>
    <name evidence="8" type="ORF">LOC62_06G008672</name>
</gene>
<feature type="compositionally biased region" description="Basic and acidic residues" evidence="7">
    <location>
        <begin position="230"/>
        <end position="240"/>
    </location>
</feature>
<feature type="region of interest" description="Disordered" evidence="7">
    <location>
        <begin position="54"/>
        <end position="183"/>
    </location>
</feature>
<evidence type="ECO:0000256" key="2">
    <source>
        <dbReference type="ARBA" id="ARBA00007276"/>
    </source>
</evidence>
<dbReference type="InterPro" id="IPR040203">
    <property type="entry name" value="Sld2"/>
</dbReference>
<accession>A0AAF0YGI2</accession>
<feature type="compositionally biased region" description="Acidic residues" evidence="7">
    <location>
        <begin position="455"/>
        <end position="485"/>
    </location>
</feature>
<feature type="compositionally biased region" description="Low complexity" evidence="7">
    <location>
        <begin position="55"/>
        <end position="70"/>
    </location>
</feature>
<comment type="subcellular location">
    <subcellularLocation>
        <location evidence="1 6">Nucleus</location>
    </subcellularLocation>
</comment>
<comment type="function">
    <text evidence="6">Has a role in the initiation of DNA replication. Required at S-phase checkpoint.</text>
</comment>
<dbReference type="GeneID" id="87811836"/>
<dbReference type="Proteomes" id="UP000827549">
    <property type="component" value="Chromosome 6"/>
</dbReference>
<keyword evidence="4 6" id="KW-0235">DNA replication</keyword>
<keyword evidence="5 6" id="KW-0539">Nucleus</keyword>